<comment type="caution">
    <text evidence="2">The sequence shown here is derived from an EMBL/GenBank/DDBJ whole genome shotgun (WGS) entry which is preliminary data.</text>
</comment>
<dbReference type="Gene3D" id="3.30.559.10">
    <property type="entry name" value="Chloramphenicol acetyltransferase-like domain"/>
    <property type="match status" value="2"/>
</dbReference>
<reference evidence="2 3" key="1">
    <citation type="journal article" date="2011" name="Genome Res.">
        <title>Phylogeny-wide analysis of social amoeba genomes highlights ancient origins for complex intercellular communication.</title>
        <authorList>
            <person name="Heidel A.J."/>
            <person name="Lawal H.M."/>
            <person name="Felder M."/>
            <person name="Schilde C."/>
            <person name="Helps N.R."/>
            <person name="Tunggal B."/>
            <person name="Rivero F."/>
            <person name="John U."/>
            <person name="Schleicher M."/>
            <person name="Eichinger L."/>
            <person name="Platzer M."/>
            <person name="Noegel A.A."/>
            <person name="Schaap P."/>
            <person name="Gloeckner G."/>
        </authorList>
    </citation>
    <scope>NUCLEOTIDE SEQUENCE [LARGE SCALE GENOMIC DNA]</scope>
    <source>
        <strain evidence="3">ATCC 26659 / Pp 5 / PN500</strain>
    </source>
</reference>
<keyword evidence="3" id="KW-1185">Reference proteome</keyword>
<dbReference type="PANTHER" id="PTHR31896">
    <property type="entry name" value="FAMILY REGULATORY PROTEIN, PUTATIVE (AFU_ORTHOLOGUE AFUA_3G14730)-RELATED"/>
    <property type="match status" value="1"/>
</dbReference>
<gene>
    <name evidence="2" type="ORF">PPL_04011</name>
</gene>
<keyword evidence="1" id="KW-0808">Transferase</keyword>
<dbReference type="InterPro" id="IPR023213">
    <property type="entry name" value="CAT-like_dom_sf"/>
</dbReference>
<evidence type="ECO:0000256" key="1">
    <source>
        <dbReference type="ARBA" id="ARBA00022679"/>
    </source>
</evidence>
<dbReference type="Proteomes" id="UP000001396">
    <property type="component" value="Unassembled WGS sequence"/>
</dbReference>
<dbReference type="InterPro" id="IPR051283">
    <property type="entry name" value="Sec_Metabolite_Acyltrans"/>
</dbReference>
<dbReference type="RefSeq" id="XP_020435338.1">
    <property type="nucleotide sequence ID" value="XM_020574924.1"/>
</dbReference>
<evidence type="ECO:0000313" key="3">
    <source>
        <dbReference type="Proteomes" id="UP000001396"/>
    </source>
</evidence>
<dbReference type="AlphaFoldDB" id="D3B5S3"/>
<dbReference type="PANTHER" id="PTHR31896:SF64">
    <property type="entry name" value="TRICHOTHECENE 3-O-ACETYLTRANSFERASE"/>
    <property type="match status" value="1"/>
</dbReference>
<protein>
    <submittedName>
        <fullName evidence="2">Uncharacterized protein</fullName>
    </submittedName>
</protein>
<dbReference type="OMA" id="AIANREC"/>
<organism evidence="2 3">
    <name type="scientific">Heterostelium pallidum (strain ATCC 26659 / Pp 5 / PN500)</name>
    <name type="common">Cellular slime mold</name>
    <name type="synonym">Polysphondylium pallidum</name>
    <dbReference type="NCBI Taxonomy" id="670386"/>
    <lineage>
        <taxon>Eukaryota</taxon>
        <taxon>Amoebozoa</taxon>
        <taxon>Evosea</taxon>
        <taxon>Eumycetozoa</taxon>
        <taxon>Dictyostelia</taxon>
        <taxon>Acytosteliales</taxon>
        <taxon>Acytosteliaceae</taxon>
        <taxon>Heterostelium</taxon>
    </lineage>
</organism>
<proteinExistence type="predicted"/>
<accession>D3B5S3</accession>
<dbReference type="GeneID" id="31359498"/>
<dbReference type="EMBL" id="ADBJ01000017">
    <property type="protein sequence ID" value="EFA83221.1"/>
    <property type="molecule type" value="Genomic_DNA"/>
</dbReference>
<name>D3B5S3_HETP5</name>
<dbReference type="InParanoid" id="D3B5S3"/>
<dbReference type="GO" id="GO:0016740">
    <property type="term" value="F:transferase activity"/>
    <property type="evidence" value="ECO:0007669"/>
    <property type="project" value="UniProtKB-KW"/>
</dbReference>
<evidence type="ECO:0000313" key="2">
    <source>
        <dbReference type="EMBL" id="EFA83221.1"/>
    </source>
</evidence>
<sequence>MKPLTGKSWSFYTAMVESIFSENLELLKYLAGKFELSGAKPYLEAKNNIFDTAVLTEGATFRAMDLVAANGHFKTMVFLHRNRNEGCTNQAFDSANKMDVELMKMLLRITTFGVTEAVMNLAVRNGRLELLKQSYKLYLISLYLDEDSIVTFKPSGQSYEHKLNGIEYFFAVYYTRGGMYFEGESVDVDRFLEAMSEALADCDFMFVDLDLDNNIAKYPSPATSKNVVTLQIEERLNESVFSINDYLPTKNIDQRMFGFAPTVDGLPIVSFKLSRAKDGFLIGYYFNHAYFDQSSIFYFLKYQSHIYTYGKDKMKLKKPELVSLDFLVSKDYQVDSIEQFKTLGEELGYYYKNATAANDQASSTPLESLVLDIYFNTEEFDKLKKQTDKYLSTNDIIHGVLLKMYSFNPSYGDDDDFCLKYNCNMRKLSNLGEESIGNIVYGDCFIVKVRDMRNKSILELAIANRECLAKLSLDGMKKETTWMHYAQHYKQNPHQFGNGKANPIACRASSWTGFDYDTISYGTAKPKQLKCPCIAQYGNINMITFEHINQKKVFVTSIYIPTDCVDSITNLGNTSNLFTSKKMD</sequence>